<dbReference type="AlphaFoldDB" id="A0A172T792"/>
<feature type="region of interest" description="Disordered" evidence="2">
    <location>
        <begin position="1"/>
        <end position="21"/>
    </location>
</feature>
<dbReference type="InterPro" id="IPR035984">
    <property type="entry name" value="Acyl-CoA-binding_sf"/>
</dbReference>
<dbReference type="Pfam" id="PF00887">
    <property type="entry name" value="ACBP"/>
    <property type="match status" value="1"/>
</dbReference>
<dbReference type="PATRIC" id="fig|1182568.3.peg.521"/>
<keyword evidence="1" id="KW-0446">Lipid-binding</keyword>
<dbReference type="InterPro" id="IPR000582">
    <property type="entry name" value="Acyl-CoA-binding_protein"/>
</dbReference>
<dbReference type="RefSeq" id="WP_064013865.1">
    <property type="nucleotide sequence ID" value="NZ_CP011387.1"/>
</dbReference>
<dbReference type="InterPro" id="IPR014352">
    <property type="entry name" value="FERM/acyl-CoA-bd_prot_sf"/>
</dbReference>
<evidence type="ECO:0000313" key="4">
    <source>
        <dbReference type="EMBL" id="ANE42814.1"/>
    </source>
</evidence>
<dbReference type="Proteomes" id="UP000077363">
    <property type="component" value="Chromosome"/>
</dbReference>
<dbReference type="KEGG" id="dpu:SU48_02485"/>
<gene>
    <name evidence="4" type="ORF">SU48_02485</name>
</gene>
<feature type="domain" description="ACB" evidence="3">
    <location>
        <begin position="6"/>
        <end position="89"/>
    </location>
</feature>
<keyword evidence="5" id="KW-1185">Reference proteome</keyword>
<evidence type="ECO:0000256" key="2">
    <source>
        <dbReference type="SAM" id="MobiDB-lite"/>
    </source>
</evidence>
<evidence type="ECO:0000313" key="5">
    <source>
        <dbReference type="Proteomes" id="UP000077363"/>
    </source>
</evidence>
<dbReference type="PANTHER" id="PTHR23310:SF62">
    <property type="entry name" value="ACYL-COA BINDING PROTEIN 1, ISOFORM A"/>
    <property type="match status" value="1"/>
</dbReference>
<name>A0A172T792_9DEIO</name>
<sequence length="89" mass="9618">MTPEPQHAAFKQAQEDVQALSSKPGNDTMLKLYALYKQATLGDTTGERPGGFNFVAAAKYDAWKALAGQSQADAQAEYVALVERLKGQN</sequence>
<dbReference type="GO" id="GO:0006631">
    <property type="term" value="P:fatty acid metabolic process"/>
    <property type="evidence" value="ECO:0007669"/>
    <property type="project" value="TreeGrafter"/>
</dbReference>
<dbReference type="Gene3D" id="1.20.80.10">
    <property type="match status" value="1"/>
</dbReference>
<organism evidence="4 5">
    <name type="scientific">Deinococcus puniceus</name>
    <dbReference type="NCBI Taxonomy" id="1182568"/>
    <lineage>
        <taxon>Bacteria</taxon>
        <taxon>Thermotogati</taxon>
        <taxon>Deinococcota</taxon>
        <taxon>Deinococci</taxon>
        <taxon>Deinococcales</taxon>
        <taxon>Deinococcaceae</taxon>
        <taxon>Deinococcus</taxon>
    </lineage>
</organism>
<dbReference type="EMBL" id="CP011387">
    <property type="protein sequence ID" value="ANE42814.1"/>
    <property type="molecule type" value="Genomic_DNA"/>
</dbReference>
<protein>
    <submittedName>
        <fullName evidence="4">Acyl-CoA-binding protein</fullName>
    </submittedName>
</protein>
<dbReference type="SUPFAM" id="SSF47027">
    <property type="entry name" value="Acyl-CoA binding protein"/>
    <property type="match status" value="1"/>
</dbReference>
<dbReference type="PROSITE" id="PS00880">
    <property type="entry name" value="ACB_1"/>
    <property type="match status" value="1"/>
</dbReference>
<dbReference type="STRING" id="1182568.SU48_02485"/>
<dbReference type="PANTHER" id="PTHR23310">
    <property type="entry name" value="ACYL-COA-BINDING PROTEIN, ACBP"/>
    <property type="match status" value="1"/>
</dbReference>
<dbReference type="InterPro" id="IPR022408">
    <property type="entry name" value="Acyl-CoA-binding_prot_CS"/>
</dbReference>
<reference evidence="4 5" key="1">
    <citation type="submission" date="2015-01" db="EMBL/GenBank/DDBJ databases">
        <title>Deinococcus puniceus/DY1/ whole genome sequencing.</title>
        <authorList>
            <person name="Kim M.K."/>
            <person name="Srinivasan S."/>
            <person name="Lee J.-J."/>
        </authorList>
    </citation>
    <scope>NUCLEOTIDE SEQUENCE [LARGE SCALE GENOMIC DNA]</scope>
    <source>
        <strain evidence="4 5">DY1</strain>
    </source>
</reference>
<proteinExistence type="predicted"/>
<dbReference type="PROSITE" id="PS51228">
    <property type="entry name" value="ACB_2"/>
    <property type="match status" value="1"/>
</dbReference>
<dbReference type="PRINTS" id="PR00689">
    <property type="entry name" value="ACOABINDINGP"/>
</dbReference>
<evidence type="ECO:0000256" key="1">
    <source>
        <dbReference type="ARBA" id="ARBA00023121"/>
    </source>
</evidence>
<dbReference type="GO" id="GO:0000062">
    <property type="term" value="F:fatty-acyl-CoA binding"/>
    <property type="evidence" value="ECO:0007669"/>
    <property type="project" value="InterPro"/>
</dbReference>
<evidence type="ECO:0000259" key="3">
    <source>
        <dbReference type="PROSITE" id="PS51228"/>
    </source>
</evidence>
<accession>A0A172T792</accession>
<dbReference type="OrthoDB" id="5625302at2"/>